<dbReference type="PANTHER" id="PTHR39190">
    <property type="entry name" value="FLAGELLAR ASSEMBLY FACTOR FLIW"/>
    <property type="match status" value="1"/>
</dbReference>
<protein>
    <submittedName>
        <fullName evidence="4">Flagellar assembly factor FliW</fullName>
    </submittedName>
</protein>
<dbReference type="OrthoDB" id="3268119at2"/>
<evidence type="ECO:0000313" key="5">
    <source>
        <dbReference type="Proteomes" id="UP000225548"/>
    </source>
</evidence>
<dbReference type="InterPro" id="IPR003775">
    <property type="entry name" value="Flagellar_assembly_factor_FliW"/>
</dbReference>
<keyword evidence="2" id="KW-1005">Bacterial flagellum biogenesis</keyword>
<gene>
    <name evidence="4" type="ORF">ATL42_0035</name>
</gene>
<keyword evidence="3" id="KW-0810">Translation regulation</keyword>
<dbReference type="SUPFAM" id="SSF141457">
    <property type="entry name" value="BH3618-like"/>
    <property type="match status" value="1"/>
</dbReference>
<dbReference type="RefSeq" id="WP_098453619.1">
    <property type="nucleotide sequence ID" value="NZ_PDJG01000001.1"/>
</dbReference>
<keyword evidence="5" id="KW-1185">Reference proteome</keyword>
<dbReference type="AlphaFoldDB" id="A0A2A9E0Q0"/>
<dbReference type="Gene3D" id="2.30.290.10">
    <property type="entry name" value="BH3618-like"/>
    <property type="match status" value="1"/>
</dbReference>
<keyword evidence="4" id="KW-0282">Flagellum</keyword>
<organism evidence="4 5">
    <name type="scientific">Sanguibacter antarcticus</name>
    <dbReference type="NCBI Taxonomy" id="372484"/>
    <lineage>
        <taxon>Bacteria</taxon>
        <taxon>Bacillati</taxon>
        <taxon>Actinomycetota</taxon>
        <taxon>Actinomycetes</taxon>
        <taxon>Micrococcales</taxon>
        <taxon>Sanguibacteraceae</taxon>
        <taxon>Sanguibacter</taxon>
    </lineage>
</organism>
<evidence type="ECO:0000313" key="4">
    <source>
        <dbReference type="EMBL" id="PFG32216.1"/>
    </source>
</evidence>
<name>A0A2A9E0Q0_9MICO</name>
<keyword evidence="4" id="KW-0969">Cilium</keyword>
<dbReference type="GO" id="GO:0044780">
    <property type="term" value="P:bacterial-type flagellum assembly"/>
    <property type="evidence" value="ECO:0007669"/>
    <property type="project" value="InterPro"/>
</dbReference>
<evidence type="ECO:0000256" key="2">
    <source>
        <dbReference type="ARBA" id="ARBA00022795"/>
    </source>
</evidence>
<reference evidence="4 5" key="1">
    <citation type="submission" date="2017-10" db="EMBL/GenBank/DDBJ databases">
        <title>Sequencing the genomes of 1000 actinobacteria strains.</title>
        <authorList>
            <person name="Klenk H.-P."/>
        </authorList>
    </citation>
    <scope>NUCLEOTIDE SEQUENCE [LARGE SCALE GENOMIC DNA]</scope>
    <source>
        <strain evidence="4 5">DSM 18966</strain>
    </source>
</reference>
<keyword evidence="4" id="KW-0966">Cell projection</keyword>
<comment type="caution">
    <text evidence="4">The sequence shown here is derived from an EMBL/GenBank/DDBJ whole genome shotgun (WGS) entry which is preliminary data.</text>
</comment>
<dbReference type="Pfam" id="PF02623">
    <property type="entry name" value="FliW"/>
    <property type="match status" value="1"/>
</dbReference>
<sequence>MISSVHFLESLAGLPGSKDYVLTPLDDAGLLFTLRAGADGAPRLFMVQPGPYFAEYAPAIAGEALASLGLTSDDDRCAVLVIVTPGSEQAPTTANLLAPIVLNTETGDALQVILDGAPWPLRAPLVAA</sequence>
<dbReference type="GO" id="GO:0006417">
    <property type="term" value="P:regulation of translation"/>
    <property type="evidence" value="ECO:0007669"/>
    <property type="project" value="UniProtKB-KW"/>
</dbReference>
<accession>A0A2A9E0Q0</accession>
<dbReference type="Proteomes" id="UP000225548">
    <property type="component" value="Unassembled WGS sequence"/>
</dbReference>
<dbReference type="InterPro" id="IPR024046">
    <property type="entry name" value="Flagellar_assmbl_FliW_dom_sf"/>
</dbReference>
<dbReference type="PANTHER" id="PTHR39190:SF1">
    <property type="entry name" value="FLAGELLAR ASSEMBLY FACTOR FLIW"/>
    <property type="match status" value="1"/>
</dbReference>
<evidence type="ECO:0000256" key="1">
    <source>
        <dbReference type="ARBA" id="ARBA00022490"/>
    </source>
</evidence>
<dbReference type="EMBL" id="PDJG01000001">
    <property type="protein sequence ID" value="PFG32216.1"/>
    <property type="molecule type" value="Genomic_DNA"/>
</dbReference>
<keyword evidence="1" id="KW-0963">Cytoplasm</keyword>
<evidence type="ECO:0000256" key="3">
    <source>
        <dbReference type="ARBA" id="ARBA00022845"/>
    </source>
</evidence>
<proteinExistence type="predicted"/>